<organism evidence="1 2">
    <name type="scientific">Potamilus streckersoni</name>
    <dbReference type="NCBI Taxonomy" id="2493646"/>
    <lineage>
        <taxon>Eukaryota</taxon>
        <taxon>Metazoa</taxon>
        <taxon>Spiralia</taxon>
        <taxon>Lophotrochozoa</taxon>
        <taxon>Mollusca</taxon>
        <taxon>Bivalvia</taxon>
        <taxon>Autobranchia</taxon>
        <taxon>Heteroconchia</taxon>
        <taxon>Palaeoheterodonta</taxon>
        <taxon>Unionida</taxon>
        <taxon>Unionoidea</taxon>
        <taxon>Unionidae</taxon>
        <taxon>Ambleminae</taxon>
        <taxon>Lampsilini</taxon>
        <taxon>Potamilus</taxon>
    </lineage>
</organism>
<keyword evidence="2" id="KW-1185">Reference proteome</keyword>
<protein>
    <submittedName>
        <fullName evidence="1">Uncharacterized protein</fullName>
    </submittedName>
</protein>
<proteinExistence type="predicted"/>
<comment type="caution">
    <text evidence="1">The sequence shown here is derived from an EMBL/GenBank/DDBJ whole genome shotgun (WGS) entry which is preliminary data.</text>
</comment>
<dbReference type="AlphaFoldDB" id="A0AAE0SYN6"/>
<dbReference type="Gene3D" id="2.10.80.10">
    <property type="entry name" value="Lipase, subunit A"/>
    <property type="match status" value="1"/>
</dbReference>
<evidence type="ECO:0000313" key="1">
    <source>
        <dbReference type="EMBL" id="KAK3600489.1"/>
    </source>
</evidence>
<reference evidence="1" key="3">
    <citation type="submission" date="2023-05" db="EMBL/GenBank/DDBJ databases">
        <authorList>
            <person name="Smith C.H."/>
        </authorList>
    </citation>
    <scope>NUCLEOTIDE SEQUENCE</scope>
    <source>
        <strain evidence="1">CHS0354</strain>
        <tissue evidence="1">Mantle</tissue>
    </source>
</reference>
<dbReference type="Proteomes" id="UP001195483">
    <property type="component" value="Unassembled WGS sequence"/>
</dbReference>
<gene>
    <name evidence="1" type="ORF">CHS0354_007869</name>
</gene>
<reference evidence="1" key="1">
    <citation type="journal article" date="2021" name="Genome Biol. Evol.">
        <title>A High-Quality Reference Genome for a Parasitic Bivalve with Doubly Uniparental Inheritance (Bivalvia: Unionida).</title>
        <authorList>
            <person name="Smith C.H."/>
        </authorList>
    </citation>
    <scope>NUCLEOTIDE SEQUENCE</scope>
    <source>
        <strain evidence="1">CHS0354</strain>
    </source>
</reference>
<name>A0AAE0SYN6_9BIVA</name>
<sequence>MTCNISNRFESCTEGFCCATDDFQFHIIYCKKIGYEGDHCSTRPSSLDCPCHDGFFCKPNIAGHLNSLYGTCHRDKAINNTTAATTTTHHPNVPFNLRNGTDTTSSDITTGGIAFSIKPACNMTDRFNNICPPGFCCCQNDFLQDGIYCRRLGLQNDTCSMNSDDTSYCPCSTPFICQPNLMTATFVSTYGKCTKPERTPTVVG</sequence>
<accession>A0AAE0SYN6</accession>
<evidence type="ECO:0000313" key="2">
    <source>
        <dbReference type="Proteomes" id="UP001195483"/>
    </source>
</evidence>
<dbReference type="EMBL" id="JAEAOA010000532">
    <property type="protein sequence ID" value="KAK3600489.1"/>
    <property type="molecule type" value="Genomic_DNA"/>
</dbReference>
<reference evidence="1" key="2">
    <citation type="journal article" date="2021" name="Genome Biol. Evol.">
        <title>Developing a high-quality reference genome for a parasitic bivalve with doubly uniparental inheritance (Bivalvia: Unionida).</title>
        <authorList>
            <person name="Smith C.H."/>
        </authorList>
    </citation>
    <scope>NUCLEOTIDE SEQUENCE</scope>
    <source>
        <strain evidence="1">CHS0354</strain>
        <tissue evidence="1">Mantle</tissue>
    </source>
</reference>